<accession>A0A518IQH5</accession>
<dbReference type="EMBL" id="CP036318">
    <property type="protein sequence ID" value="QDV55348.1"/>
    <property type="molecule type" value="Genomic_DNA"/>
</dbReference>
<proteinExistence type="predicted"/>
<reference evidence="1 2" key="1">
    <citation type="submission" date="2019-02" db="EMBL/GenBank/DDBJ databases">
        <title>Deep-cultivation of Planctomycetes and their phenomic and genomic characterization uncovers novel biology.</title>
        <authorList>
            <person name="Wiegand S."/>
            <person name="Jogler M."/>
            <person name="Boedeker C."/>
            <person name="Pinto D."/>
            <person name="Vollmers J."/>
            <person name="Rivas-Marin E."/>
            <person name="Kohn T."/>
            <person name="Peeters S.H."/>
            <person name="Heuer A."/>
            <person name="Rast P."/>
            <person name="Oberbeckmann S."/>
            <person name="Bunk B."/>
            <person name="Jeske O."/>
            <person name="Meyerdierks A."/>
            <person name="Storesund J.E."/>
            <person name="Kallscheuer N."/>
            <person name="Luecker S."/>
            <person name="Lage O.M."/>
            <person name="Pohl T."/>
            <person name="Merkel B.J."/>
            <person name="Hornburger P."/>
            <person name="Mueller R.-W."/>
            <person name="Bruemmer F."/>
            <person name="Labrenz M."/>
            <person name="Spormann A.M."/>
            <person name="Op den Camp H."/>
            <person name="Overmann J."/>
            <person name="Amann R."/>
            <person name="Jetten M.S.M."/>
            <person name="Mascher T."/>
            <person name="Medema M.H."/>
            <person name="Devos D.P."/>
            <person name="Kaster A.-K."/>
            <person name="Ovreas L."/>
            <person name="Rohde M."/>
            <person name="Galperin M.Y."/>
            <person name="Jogler C."/>
        </authorList>
    </citation>
    <scope>NUCLEOTIDE SEQUENCE [LARGE SCALE GENOMIC DNA]</scope>
    <source>
        <strain evidence="1 2">Mal33</strain>
    </source>
</reference>
<keyword evidence="2" id="KW-1185">Reference proteome</keyword>
<evidence type="ECO:0000313" key="1">
    <source>
        <dbReference type="EMBL" id="QDV55348.1"/>
    </source>
</evidence>
<protein>
    <submittedName>
        <fullName evidence="1">Uncharacterized protein</fullName>
    </submittedName>
</protein>
<evidence type="ECO:0000313" key="2">
    <source>
        <dbReference type="Proteomes" id="UP000316770"/>
    </source>
</evidence>
<organism evidence="1 2">
    <name type="scientific">Rosistilla oblonga</name>
    <dbReference type="NCBI Taxonomy" id="2527990"/>
    <lineage>
        <taxon>Bacteria</taxon>
        <taxon>Pseudomonadati</taxon>
        <taxon>Planctomycetota</taxon>
        <taxon>Planctomycetia</taxon>
        <taxon>Pirellulales</taxon>
        <taxon>Pirellulaceae</taxon>
        <taxon>Rosistilla</taxon>
    </lineage>
</organism>
<dbReference type="AlphaFoldDB" id="A0A518IQH5"/>
<sequence length="150" mass="17023">MLYADDDSLPNLAEMEQPGKLSFVPFGGGHVHDWSSRLAPLRLTEFHLYDHQLPPETELRRQAARTVKQHSGCQAVLTKKRCLESYLHPDAILAANGIHVRFDDFDCVAEIVARELYRQRPGEIAWQLQSRRSQSHKGKSCETLAQHHGG</sequence>
<name>A0A518IQH5_9BACT</name>
<gene>
    <name evidence="1" type="ORF">Mal33_13190</name>
</gene>
<dbReference type="RefSeq" id="WP_232530040.1">
    <property type="nucleotide sequence ID" value="NZ_CP036318.1"/>
</dbReference>
<dbReference type="Proteomes" id="UP000316770">
    <property type="component" value="Chromosome"/>
</dbReference>